<dbReference type="SUPFAM" id="SSF54695">
    <property type="entry name" value="POZ domain"/>
    <property type="match status" value="1"/>
</dbReference>
<dbReference type="InterPro" id="IPR002083">
    <property type="entry name" value="MATH/TRAF_dom"/>
</dbReference>
<dbReference type="GO" id="GO:0016567">
    <property type="term" value="P:protein ubiquitination"/>
    <property type="evidence" value="ECO:0007669"/>
    <property type="project" value="InterPro"/>
</dbReference>
<feature type="domain" description="BTB" evidence="4">
    <location>
        <begin position="196"/>
        <end position="259"/>
    </location>
</feature>
<dbReference type="InterPro" id="IPR045005">
    <property type="entry name" value="BPM1-6"/>
</dbReference>
<evidence type="ECO:0000259" key="4">
    <source>
        <dbReference type="PROSITE" id="PS50097"/>
    </source>
</evidence>
<dbReference type="EMBL" id="LT934123">
    <property type="protein sequence ID" value="VAI69285.1"/>
    <property type="molecule type" value="Genomic_DNA"/>
</dbReference>
<evidence type="ECO:0000313" key="7">
    <source>
        <dbReference type="Proteomes" id="UP000324705"/>
    </source>
</evidence>
<organism evidence="6 7">
    <name type="scientific">Triticum turgidum subsp. durum</name>
    <name type="common">Durum wheat</name>
    <name type="synonym">Triticum durum</name>
    <dbReference type="NCBI Taxonomy" id="4567"/>
    <lineage>
        <taxon>Eukaryota</taxon>
        <taxon>Viridiplantae</taxon>
        <taxon>Streptophyta</taxon>
        <taxon>Embryophyta</taxon>
        <taxon>Tracheophyta</taxon>
        <taxon>Spermatophyta</taxon>
        <taxon>Magnoliopsida</taxon>
        <taxon>Liliopsida</taxon>
        <taxon>Poales</taxon>
        <taxon>Poaceae</taxon>
        <taxon>BOP clade</taxon>
        <taxon>Pooideae</taxon>
        <taxon>Triticodae</taxon>
        <taxon>Triticeae</taxon>
        <taxon>Triticinae</taxon>
        <taxon>Triticum</taxon>
    </lineage>
</organism>
<feature type="domain" description="MATH" evidence="5">
    <location>
        <begin position="29"/>
        <end position="159"/>
    </location>
</feature>
<sequence>MSTSGLLSAMRGAGRQHITGSTLRTAPAAGSHVFRIEEFTRLREKTANGVAVLSSPFGVGGHEWRIRCFPNGRIKDSEGHVSLHLQHDSHARTGDVTATYKMSILDKSWEPSCTQMMENHRFETDDGYWGWRKFMKHKDLDLDREKYLKDDCLSVLCDVTVDLGLRTTDEVAAPEQLNSEPAPLEPPHGLHLAEAADVMIHLGDGKRIGAHRWVLEARSPVFESEIALAPTTGENIAELRVDGMDADVCKALLRFIYTDSPPAQLEEAPATTVEQLLMAADRYELKKLRAACEEALCKKIDVSSVATALALDERYGCPALRKACMRVLSSPDKLEAVAASSDGLEKLKTLSLSVLLDLFDKNMPLREQQRMLRTIRLVSDQSDKGW</sequence>
<dbReference type="Pfam" id="PF24570">
    <property type="entry name" value="BACK_BPM_SPOP"/>
    <property type="match status" value="1"/>
</dbReference>
<dbReference type="InterPro" id="IPR056423">
    <property type="entry name" value="BACK_BPM_SPOP"/>
</dbReference>
<reference evidence="6 7" key="1">
    <citation type="submission" date="2017-09" db="EMBL/GenBank/DDBJ databases">
        <authorList>
            <consortium name="International Durum Wheat Genome Sequencing Consortium (IDWGSC)"/>
            <person name="Milanesi L."/>
        </authorList>
    </citation>
    <scope>NUCLEOTIDE SEQUENCE [LARGE SCALE GENOMIC DNA]</scope>
    <source>
        <strain evidence="7">cv. Svevo</strain>
    </source>
</reference>
<gene>
    <name evidence="6" type="ORF">TRITD_7Av1G014190</name>
</gene>
<dbReference type="PANTHER" id="PTHR26379:SF316">
    <property type="entry name" value="MATH DOMAIN-CONTAINING PROTEIN"/>
    <property type="match status" value="1"/>
</dbReference>
<comment type="pathway">
    <text evidence="1">Protein modification; protein ubiquitination.</text>
</comment>
<evidence type="ECO:0000256" key="3">
    <source>
        <dbReference type="SAM" id="MobiDB-lite"/>
    </source>
</evidence>
<protein>
    <submittedName>
        <fullName evidence="6">Uncharacterized protein</fullName>
    </submittedName>
</protein>
<dbReference type="InterPro" id="IPR008974">
    <property type="entry name" value="TRAF-like"/>
</dbReference>
<accession>A0A9R0Z0U1</accession>
<dbReference type="SMART" id="SM00225">
    <property type="entry name" value="BTB"/>
    <property type="match status" value="1"/>
</dbReference>
<dbReference type="PROSITE" id="PS50144">
    <property type="entry name" value="MATH"/>
    <property type="match status" value="1"/>
</dbReference>
<dbReference type="Gene3D" id="6.10.250.3030">
    <property type="match status" value="1"/>
</dbReference>
<dbReference type="Pfam" id="PF00651">
    <property type="entry name" value="BTB"/>
    <property type="match status" value="1"/>
</dbReference>
<evidence type="ECO:0000259" key="5">
    <source>
        <dbReference type="PROSITE" id="PS50144"/>
    </source>
</evidence>
<keyword evidence="7" id="KW-1185">Reference proteome</keyword>
<dbReference type="Gene3D" id="2.60.210.10">
    <property type="entry name" value="Apoptosis, Tumor Necrosis Factor Receptor Associated Protein 2, Chain A"/>
    <property type="match status" value="1"/>
</dbReference>
<dbReference type="Pfam" id="PF22486">
    <property type="entry name" value="MATH_2"/>
    <property type="match status" value="1"/>
</dbReference>
<feature type="region of interest" description="Disordered" evidence="3">
    <location>
        <begin position="1"/>
        <end position="20"/>
    </location>
</feature>
<dbReference type="SMART" id="SM00061">
    <property type="entry name" value="MATH"/>
    <property type="match status" value="1"/>
</dbReference>
<dbReference type="InterPro" id="IPR000210">
    <property type="entry name" value="BTB/POZ_dom"/>
</dbReference>
<dbReference type="PANTHER" id="PTHR26379">
    <property type="entry name" value="BTB/POZ AND MATH DOMAIN-CONTAINING PROTEIN 1"/>
    <property type="match status" value="1"/>
</dbReference>
<dbReference type="OMA" id="HEWRIRC"/>
<dbReference type="SUPFAM" id="SSF49599">
    <property type="entry name" value="TRAF domain-like"/>
    <property type="match status" value="1"/>
</dbReference>
<dbReference type="AlphaFoldDB" id="A0A9R0Z0U1"/>
<evidence type="ECO:0000256" key="1">
    <source>
        <dbReference type="ARBA" id="ARBA00004906"/>
    </source>
</evidence>
<dbReference type="InterPro" id="IPR011333">
    <property type="entry name" value="SKP1/BTB/POZ_sf"/>
</dbReference>
<name>A0A9R0Z0U1_TRITD</name>
<dbReference type="CDD" id="cd00121">
    <property type="entry name" value="MATH"/>
    <property type="match status" value="1"/>
</dbReference>
<dbReference type="PROSITE" id="PS50097">
    <property type="entry name" value="BTB"/>
    <property type="match status" value="1"/>
</dbReference>
<evidence type="ECO:0000313" key="6">
    <source>
        <dbReference type="EMBL" id="VAI69285.1"/>
    </source>
</evidence>
<comment type="similarity">
    <text evidence="2">Belongs to the Tdpoz family.</text>
</comment>
<proteinExistence type="inferred from homology"/>
<dbReference type="Gene3D" id="3.30.710.10">
    <property type="entry name" value="Potassium Channel Kv1.1, Chain A"/>
    <property type="match status" value="1"/>
</dbReference>
<evidence type="ECO:0000256" key="2">
    <source>
        <dbReference type="ARBA" id="ARBA00010846"/>
    </source>
</evidence>
<dbReference type="Gramene" id="TRITD7Av1G014190.1">
    <property type="protein sequence ID" value="TRITD7Av1G014190.1"/>
    <property type="gene ID" value="TRITD7Av1G014190"/>
</dbReference>
<dbReference type="Proteomes" id="UP000324705">
    <property type="component" value="Chromosome 7A"/>
</dbReference>